<accession>N1MPW8</accession>
<proteinExistence type="predicted"/>
<reference evidence="2" key="2">
    <citation type="submission" date="2013-04" db="EMBL/GenBank/DDBJ databases">
        <title>Bisphenol A degrading Sphingobium sp. strain BiD32.</title>
        <authorList>
            <person name="Nielsen J.L."/>
            <person name="Zhou N.A."/>
            <person name="Kjeldal H."/>
        </authorList>
    </citation>
    <scope>NUCLEOTIDE SEQUENCE [LARGE SCALE GENOMIC DNA]</scope>
    <source>
        <strain evidence="2">BiD32</strain>
    </source>
</reference>
<reference evidence="1 2" key="1">
    <citation type="submission" date="2013-03" db="EMBL/GenBank/DDBJ databases">
        <authorList>
            <person name="Le V."/>
        </authorList>
    </citation>
    <scope>NUCLEOTIDE SEQUENCE [LARGE SCALE GENOMIC DNA]</scope>
    <source>
        <strain evidence="1 2">BiD32</strain>
    </source>
</reference>
<name>N1MPW8_9SPHN</name>
<gene>
    <name evidence="1" type="ORF">EBBID32_31290</name>
</gene>
<keyword evidence="2" id="KW-1185">Reference proteome</keyword>
<dbReference type="EMBL" id="CAVK010000150">
    <property type="protein sequence ID" value="CCW18774.1"/>
    <property type="molecule type" value="Genomic_DNA"/>
</dbReference>
<organism evidence="1 2">
    <name type="scientific">Sphingobium indicum BiD32</name>
    <dbReference type="NCBI Taxonomy" id="1301087"/>
    <lineage>
        <taxon>Bacteria</taxon>
        <taxon>Pseudomonadati</taxon>
        <taxon>Pseudomonadota</taxon>
        <taxon>Alphaproteobacteria</taxon>
        <taxon>Sphingomonadales</taxon>
        <taxon>Sphingomonadaceae</taxon>
        <taxon>Sphingobium</taxon>
    </lineage>
</organism>
<evidence type="ECO:0000313" key="2">
    <source>
        <dbReference type="Proteomes" id="UP000013201"/>
    </source>
</evidence>
<comment type="caution">
    <text evidence="1">The sequence shown here is derived from an EMBL/GenBank/DDBJ whole genome shotgun (WGS) entry which is preliminary data.</text>
</comment>
<protein>
    <submittedName>
        <fullName evidence="1">Uncharacterized protein</fullName>
    </submittedName>
</protein>
<dbReference type="Proteomes" id="UP000013201">
    <property type="component" value="Unassembled WGS sequence"/>
</dbReference>
<evidence type="ECO:0000313" key="1">
    <source>
        <dbReference type="EMBL" id="CCW18774.1"/>
    </source>
</evidence>
<dbReference type="AlphaFoldDB" id="N1MPW8"/>
<sequence length="45" mass="5162">MFSAALVADARAYFEQHLDRPVSDDEARNFLGDFADFFTAFDSRK</sequence>